<feature type="region of interest" description="Disordered" evidence="8">
    <location>
        <begin position="242"/>
        <end position="269"/>
    </location>
</feature>
<dbReference type="GO" id="GO:0000981">
    <property type="term" value="F:DNA-binding transcription factor activity, RNA polymerase II-specific"/>
    <property type="evidence" value="ECO:0007669"/>
    <property type="project" value="TreeGrafter"/>
</dbReference>
<dbReference type="Pfam" id="PF07716">
    <property type="entry name" value="bZIP_2"/>
    <property type="match status" value="1"/>
</dbReference>
<dbReference type="SUPFAM" id="SSF57959">
    <property type="entry name" value="Leucine zipper domain"/>
    <property type="match status" value="1"/>
</dbReference>
<dbReference type="GO" id="GO:0000977">
    <property type="term" value="F:RNA polymerase II transcription regulatory region sequence-specific DNA binding"/>
    <property type="evidence" value="ECO:0007669"/>
    <property type="project" value="TreeGrafter"/>
</dbReference>
<dbReference type="AlphaFoldDB" id="A0AAV6VLL3"/>
<evidence type="ECO:0000313" key="11">
    <source>
        <dbReference type="Proteomes" id="UP000827092"/>
    </source>
</evidence>
<protein>
    <recommendedName>
        <fullName evidence="6">X-box-binding protein 1</fullName>
    </recommendedName>
</protein>
<evidence type="ECO:0000256" key="1">
    <source>
        <dbReference type="ARBA" id="ARBA00022843"/>
    </source>
</evidence>
<dbReference type="Gene3D" id="1.20.5.170">
    <property type="match status" value="1"/>
</dbReference>
<evidence type="ECO:0000313" key="10">
    <source>
        <dbReference type="EMBL" id="KAG8197587.1"/>
    </source>
</evidence>
<dbReference type="InterPro" id="IPR052470">
    <property type="entry name" value="ER_Stress-Reg_TF"/>
</dbReference>
<keyword evidence="1" id="KW-0832">Ubl conjugation</keyword>
<reference evidence="10 11" key="1">
    <citation type="journal article" date="2022" name="Nat. Ecol. Evol.">
        <title>A masculinizing supergene underlies an exaggerated male reproductive morph in a spider.</title>
        <authorList>
            <person name="Hendrickx F."/>
            <person name="De Corte Z."/>
            <person name="Sonet G."/>
            <person name="Van Belleghem S.M."/>
            <person name="Kostlbacher S."/>
            <person name="Vangestel C."/>
        </authorList>
    </citation>
    <scope>NUCLEOTIDE SEQUENCE [LARGE SCALE GENOMIC DNA]</scope>
    <source>
        <strain evidence="10">W744_W776</strain>
    </source>
</reference>
<evidence type="ECO:0000256" key="2">
    <source>
        <dbReference type="ARBA" id="ARBA00023015"/>
    </source>
</evidence>
<evidence type="ECO:0000256" key="7">
    <source>
        <dbReference type="SAM" id="Coils"/>
    </source>
</evidence>
<dbReference type="EMBL" id="JAFNEN010000053">
    <property type="protein sequence ID" value="KAG8197587.1"/>
    <property type="molecule type" value="Genomic_DNA"/>
</dbReference>
<dbReference type="PROSITE" id="PS50217">
    <property type="entry name" value="BZIP"/>
    <property type="match status" value="1"/>
</dbReference>
<organism evidence="10 11">
    <name type="scientific">Oedothorax gibbosus</name>
    <dbReference type="NCBI Taxonomy" id="931172"/>
    <lineage>
        <taxon>Eukaryota</taxon>
        <taxon>Metazoa</taxon>
        <taxon>Ecdysozoa</taxon>
        <taxon>Arthropoda</taxon>
        <taxon>Chelicerata</taxon>
        <taxon>Arachnida</taxon>
        <taxon>Araneae</taxon>
        <taxon>Araneomorphae</taxon>
        <taxon>Entelegynae</taxon>
        <taxon>Araneoidea</taxon>
        <taxon>Linyphiidae</taxon>
        <taxon>Erigoninae</taxon>
        <taxon>Oedothorax</taxon>
    </lineage>
</organism>
<dbReference type="InterPro" id="IPR004827">
    <property type="entry name" value="bZIP"/>
</dbReference>
<keyword evidence="4" id="KW-0804">Transcription</keyword>
<keyword evidence="2" id="KW-0805">Transcription regulation</keyword>
<keyword evidence="7" id="KW-0175">Coiled coil</keyword>
<evidence type="ECO:0000259" key="9">
    <source>
        <dbReference type="PROSITE" id="PS50217"/>
    </source>
</evidence>
<evidence type="ECO:0000256" key="3">
    <source>
        <dbReference type="ARBA" id="ARBA00023125"/>
    </source>
</evidence>
<keyword evidence="3" id="KW-0238">DNA-binding</keyword>
<feature type="coiled-coil region" evidence="7">
    <location>
        <begin position="84"/>
        <end position="153"/>
    </location>
</feature>
<comment type="caution">
    <text evidence="10">The sequence shown here is derived from an EMBL/GenBank/DDBJ whole genome shotgun (WGS) entry which is preliminary data.</text>
</comment>
<accession>A0AAV6VLL3</accession>
<evidence type="ECO:0000256" key="5">
    <source>
        <dbReference type="ARBA" id="ARBA00023242"/>
    </source>
</evidence>
<dbReference type="PROSITE" id="PS00036">
    <property type="entry name" value="BZIP_BASIC"/>
    <property type="match status" value="1"/>
</dbReference>
<dbReference type="CDD" id="cd14691">
    <property type="entry name" value="bZIP_XBP1"/>
    <property type="match status" value="1"/>
</dbReference>
<feature type="compositionally biased region" description="Polar residues" evidence="8">
    <location>
        <begin position="44"/>
        <end position="59"/>
    </location>
</feature>
<evidence type="ECO:0000256" key="8">
    <source>
        <dbReference type="SAM" id="MobiDB-lite"/>
    </source>
</evidence>
<evidence type="ECO:0000256" key="6">
    <source>
        <dbReference type="ARBA" id="ARBA00040165"/>
    </source>
</evidence>
<feature type="domain" description="BZIP" evidence="9">
    <location>
        <begin position="73"/>
        <end position="119"/>
    </location>
</feature>
<name>A0AAV6VLL3_9ARAC</name>
<dbReference type="PANTHER" id="PTHR46542:SF1">
    <property type="entry name" value="X-BOX BINDING PROTEIN 1"/>
    <property type="match status" value="1"/>
</dbReference>
<gene>
    <name evidence="10" type="ORF">JTE90_021317</name>
</gene>
<sequence length="269" mass="30768">MPQLKKISAFPGSILPKIDLSNVMEQQTIFSSSYLAMLMDRDSSLTSEPDSDSAESGQTRPRKRQRLDHLSQEEKVMRRKLKNRVAAQTARDRKKAKMTELEEQNSDLMINQKVLLEKIVEQQSVICQQAERIDALEKRLSQLEGDSEEETQETSVKVKSERLSYSEEGSRVSGESGFLEQASLISVPQLQEQDPRTLTLWMMQFVFLPAIARILTFWIYSNNVAMTLCSLTSQAHCVTKVQKPPMNQSHPPKWWGPHQSSWNPTKKKS</sequence>
<dbReference type="PANTHER" id="PTHR46542">
    <property type="entry name" value="X-BOX BINDING PROTEIN 1"/>
    <property type="match status" value="1"/>
</dbReference>
<keyword evidence="5" id="KW-0539">Nucleus</keyword>
<proteinExistence type="predicted"/>
<keyword evidence="11" id="KW-1185">Reference proteome</keyword>
<feature type="compositionally biased region" description="Polar residues" evidence="8">
    <location>
        <begin position="258"/>
        <end position="269"/>
    </location>
</feature>
<feature type="region of interest" description="Disordered" evidence="8">
    <location>
        <begin position="42"/>
        <end position="74"/>
    </location>
</feature>
<dbReference type="Proteomes" id="UP000827092">
    <property type="component" value="Unassembled WGS sequence"/>
</dbReference>
<dbReference type="InterPro" id="IPR046347">
    <property type="entry name" value="bZIP_sf"/>
</dbReference>
<evidence type="ECO:0000256" key="4">
    <source>
        <dbReference type="ARBA" id="ARBA00023163"/>
    </source>
</evidence>
<dbReference type="GO" id="GO:0005634">
    <property type="term" value="C:nucleus"/>
    <property type="evidence" value="ECO:0007669"/>
    <property type="project" value="TreeGrafter"/>
</dbReference>